<dbReference type="EMBL" id="PVNK01000171">
    <property type="protein sequence ID" value="PRP95361.1"/>
    <property type="molecule type" value="Genomic_DNA"/>
</dbReference>
<protein>
    <submittedName>
        <fullName evidence="1">Uncharacterized protein</fullName>
    </submittedName>
</protein>
<evidence type="ECO:0000313" key="2">
    <source>
        <dbReference type="Proteomes" id="UP000237968"/>
    </source>
</evidence>
<keyword evidence="2" id="KW-1185">Reference proteome</keyword>
<accession>A0A2S9XRN6</accession>
<organism evidence="1 2">
    <name type="scientific">Enhygromyxa salina</name>
    <dbReference type="NCBI Taxonomy" id="215803"/>
    <lineage>
        <taxon>Bacteria</taxon>
        <taxon>Pseudomonadati</taxon>
        <taxon>Myxococcota</taxon>
        <taxon>Polyangia</taxon>
        <taxon>Nannocystales</taxon>
        <taxon>Nannocystaceae</taxon>
        <taxon>Enhygromyxa</taxon>
    </lineage>
</organism>
<evidence type="ECO:0000313" key="1">
    <source>
        <dbReference type="EMBL" id="PRP95361.1"/>
    </source>
</evidence>
<name>A0A2S9XRN6_9BACT</name>
<dbReference type="Proteomes" id="UP000237968">
    <property type="component" value="Unassembled WGS sequence"/>
</dbReference>
<proteinExistence type="predicted"/>
<dbReference type="AlphaFoldDB" id="A0A2S9XRN6"/>
<gene>
    <name evidence="1" type="ORF">ENSA5_39460</name>
</gene>
<comment type="caution">
    <text evidence="1">The sequence shown here is derived from an EMBL/GenBank/DDBJ whole genome shotgun (WGS) entry which is preliminary data.</text>
</comment>
<reference evidence="1 2" key="1">
    <citation type="submission" date="2018-03" db="EMBL/GenBank/DDBJ databases">
        <title>Draft Genome Sequences of the Obligatory Marine Myxobacteria Enhygromyxa salina SWB005.</title>
        <authorList>
            <person name="Poehlein A."/>
            <person name="Moghaddam J.A."/>
            <person name="Harms H."/>
            <person name="Alanjari M."/>
            <person name="Koenig G.M."/>
            <person name="Daniel R."/>
            <person name="Schaeberle T.F."/>
        </authorList>
    </citation>
    <scope>NUCLEOTIDE SEQUENCE [LARGE SCALE GENOMIC DNA]</scope>
    <source>
        <strain evidence="1 2">SWB005</strain>
    </source>
</reference>
<dbReference type="OrthoDB" id="5504824at2"/>
<sequence length="267" mass="29500">MSGEIFYIHVDARGCHGEVRLNDAPVLGLSLDFPVHAFPTISEWVVDGENLLSVHVEDSDESARLHVALCEAKIGDVPEPGNELELAVIEWPPTPTPTEPEVELPLPALPPVLSATGVAVQPWGEWGWQRSPPFADDASTITDVVAWVRDLHAALAAGQIDVLLAHSPTKYRELALAYEMSEAELEERLTRTWAHLSALPGWELAPFNEAELELRVRCDGQLVEPCTAAGEPVIRQARAINNERWSLPLFLARTNWEYTAGQLTIMR</sequence>
<dbReference type="RefSeq" id="WP_106393257.1">
    <property type="nucleotide sequence ID" value="NZ_PVNK01000171.1"/>
</dbReference>